<protein>
    <submittedName>
        <fullName evidence="5">Transcriptional regulator, AraC family</fullName>
    </submittedName>
</protein>
<evidence type="ECO:0000313" key="5">
    <source>
        <dbReference type="EMBL" id="SMP22318.1"/>
    </source>
</evidence>
<evidence type="ECO:0000256" key="1">
    <source>
        <dbReference type="ARBA" id="ARBA00023015"/>
    </source>
</evidence>
<dbReference type="SMART" id="SM00342">
    <property type="entry name" value="HTH_ARAC"/>
    <property type="match status" value="1"/>
</dbReference>
<dbReference type="SUPFAM" id="SSF46689">
    <property type="entry name" value="Homeodomain-like"/>
    <property type="match status" value="1"/>
</dbReference>
<comment type="caution">
    <text evidence="5">The sequence shown here is derived from an EMBL/GenBank/DDBJ whole genome shotgun (WGS) entry which is preliminary data.</text>
</comment>
<dbReference type="InterPro" id="IPR018060">
    <property type="entry name" value="HTH_AraC"/>
</dbReference>
<proteinExistence type="predicted"/>
<keyword evidence="3" id="KW-0804">Transcription</keyword>
<dbReference type="Proteomes" id="UP001157961">
    <property type="component" value="Unassembled WGS sequence"/>
</dbReference>
<organism evidence="5 6">
    <name type="scientific">Shimia sagamensis</name>
    <dbReference type="NCBI Taxonomy" id="1566352"/>
    <lineage>
        <taxon>Bacteria</taxon>
        <taxon>Pseudomonadati</taxon>
        <taxon>Pseudomonadota</taxon>
        <taxon>Alphaproteobacteria</taxon>
        <taxon>Rhodobacterales</taxon>
        <taxon>Roseobacteraceae</taxon>
    </lineage>
</organism>
<gene>
    <name evidence="5" type="ORF">SAMN06265373_104157</name>
</gene>
<dbReference type="RefSeq" id="WP_283426122.1">
    <property type="nucleotide sequence ID" value="NZ_FXTY01000004.1"/>
</dbReference>
<evidence type="ECO:0000313" key="6">
    <source>
        <dbReference type="Proteomes" id="UP001157961"/>
    </source>
</evidence>
<dbReference type="EMBL" id="FXTY01000004">
    <property type="protein sequence ID" value="SMP22318.1"/>
    <property type="molecule type" value="Genomic_DNA"/>
</dbReference>
<keyword evidence="2" id="KW-0238">DNA-binding</keyword>
<dbReference type="Pfam" id="PF12625">
    <property type="entry name" value="Arabinose_bd"/>
    <property type="match status" value="1"/>
</dbReference>
<reference evidence="5 6" key="1">
    <citation type="submission" date="2017-05" db="EMBL/GenBank/DDBJ databases">
        <authorList>
            <person name="Varghese N."/>
            <person name="Submissions S."/>
        </authorList>
    </citation>
    <scope>NUCLEOTIDE SEQUENCE [LARGE SCALE GENOMIC DNA]</scope>
    <source>
        <strain evidence="5 6">DSM 29734</strain>
    </source>
</reference>
<keyword evidence="6" id="KW-1185">Reference proteome</keyword>
<dbReference type="PANTHER" id="PTHR47894">
    <property type="entry name" value="HTH-TYPE TRANSCRIPTIONAL REGULATOR GADX"/>
    <property type="match status" value="1"/>
</dbReference>
<accession>A0ABY1NZV8</accession>
<feature type="domain" description="HTH araC/xylS-type" evidence="4">
    <location>
        <begin position="234"/>
        <end position="336"/>
    </location>
</feature>
<keyword evidence="1" id="KW-0805">Transcription regulation</keyword>
<evidence type="ECO:0000256" key="3">
    <source>
        <dbReference type="ARBA" id="ARBA00023163"/>
    </source>
</evidence>
<sequence length="338" mass="37665">MMQSYPKHATAMGRDFSEYVISLGFSEADVLRGTGLTLQELQDSEQLASLQGLARILDNGIALTGDDLIAVRWGQTRRFAKLGLIGYLGRTSKDIHSIVTNLARYGKVFSTAMEIDVSHLEEDGIFRWRFDIPAKVDVGRFVEAQVSQFLHGTNRLLPRTVLPKQVTFCHRRKHNAAELEKLLGCSVSFGAQWNSLQYRVADLSVPLSTSDEALHKILQAHADLVLAQRPKNRSDIELTVERAIADRMATGQTSVSDVARDLGMSARTLARRLGDADTTYQTVLSNFRQAMADRYLKNSDMSQSEIAFLLGYSDVSSFASAFKRWTGQSPGERRQAFV</sequence>
<evidence type="ECO:0000259" key="4">
    <source>
        <dbReference type="PROSITE" id="PS01124"/>
    </source>
</evidence>
<evidence type="ECO:0000256" key="2">
    <source>
        <dbReference type="ARBA" id="ARBA00023125"/>
    </source>
</evidence>
<dbReference type="InterPro" id="IPR032687">
    <property type="entry name" value="AraC-type_N"/>
</dbReference>
<dbReference type="PANTHER" id="PTHR47894:SF4">
    <property type="entry name" value="HTH-TYPE TRANSCRIPTIONAL REGULATOR GADX"/>
    <property type="match status" value="1"/>
</dbReference>
<dbReference type="InterPro" id="IPR009057">
    <property type="entry name" value="Homeodomain-like_sf"/>
</dbReference>
<dbReference type="PROSITE" id="PS01124">
    <property type="entry name" value="HTH_ARAC_FAMILY_2"/>
    <property type="match status" value="1"/>
</dbReference>
<dbReference type="Gene3D" id="1.10.10.60">
    <property type="entry name" value="Homeodomain-like"/>
    <property type="match status" value="1"/>
</dbReference>
<dbReference type="Pfam" id="PF12833">
    <property type="entry name" value="HTH_18"/>
    <property type="match status" value="1"/>
</dbReference>
<name>A0ABY1NZV8_9RHOB</name>